<dbReference type="EMBL" id="CP129968">
    <property type="protein sequence ID" value="WNB17332.1"/>
    <property type="molecule type" value="Genomic_DNA"/>
</dbReference>
<evidence type="ECO:0000313" key="1">
    <source>
        <dbReference type="EMBL" id="WNB17332.1"/>
    </source>
</evidence>
<sequence>MKKLLIVRHAKSSWDNPSLNDYDRPLNDRGKRDAPKMSFWLSKKANVDLILSSGARRALDTAKAFQATLHSPLEIDDKLYHASSKQLLSIIKSVDDEINSLMIVSHNPGINDLVHYLNSGFQENVPTCGILHFDFEVKKWSATSNKNATLQIFQYPKNL</sequence>
<dbReference type="PANTHER" id="PTHR47623:SF1">
    <property type="entry name" value="OS09G0287300 PROTEIN"/>
    <property type="match status" value="1"/>
</dbReference>
<organism evidence="1">
    <name type="scientific">Marivirga arenosa</name>
    <dbReference type="NCBI Taxonomy" id="3059076"/>
    <lineage>
        <taxon>Bacteria</taxon>
        <taxon>Pseudomonadati</taxon>
        <taxon>Bacteroidota</taxon>
        <taxon>Cytophagia</taxon>
        <taxon>Cytophagales</taxon>
        <taxon>Marivirgaceae</taxon>
        <taxon>Marivirga</taxon>
    </lineage>
</organism>
<dbReference type="Gene3D" id="3.40.50.1240">
    <property type="entry name" value="Phosphoglycerate mutase-like"/>
    <property type="match status" value="1"/>
</dbReference>
<gene>
    <name evidence="1" type="ORF">QYS47_33620</name>
</gene>
<dbReference type="CDD" id="cd07067">
    <property type="entry name" value="HP_PGM_like"/>
    <property type="match status" value="1"/>
</dbReference>
<proteinExistence type="predicted"/>
<name>A0AA52EXG0_9BACT</name>
<protein>
    <submittedName>
        <fullName evidence="1">Histidine phosphatase family protein</fullName>
    </submittedName>
</protein>
<dbReference type="KEGG" id="marp:QYS47_33620"/>
<dbReference type="AlphaFoldDB" id="A0AA52EXG0"/>
<dbReference type="InterPro" id="IPR029033">
    <property type="entry name" value="His_PPase_superfam"/>
</dbReference>
<reference evidence="1" key="1">
    <citation type="submission" date="2023-08" db="EMBL/GenBank/DDBJ databases">
        <title>Comparative genomics and taxonomic characterization of three novel marine species of genus Marivirga.</title>
        <authorList>
            <person name="Muhammad N."/>
            <person name="Kim S.-G."/>
        </authorList>
    </citation>
    <scope>NUCLEOTIDE SEQUENCE</scope>
    <source>
        <strain evidence="1">BKB1-2</strain>
    </source>
</reference>
<dbReference type="InterPro" id="IPR013078">
    <property type="entry name" value="His_Pase_superF_clade-1"/>
</dbReference>
<dbReference type="SUPFAM" id="SSF53254">
    <property type="entry name" value="Phosphoglycerate mutase-like"/>
    <property type="match status" value="1"/>
</dbReference>
<dbReference type="Proteomes" id="UP001232019">
    <property type="component" value="Chromosome"/>
</dbReference>
<dbReference type="RefSeq" id="WP_322346779.1">
    <property type="nucleotide sequence ID" value="NZ_CP129968.2"/>
</dbReference>
<dbReference type="Pfam" id="PF00300">
    <property type="entry name" value="His_Phos_1"/>
    <property type="match status" value="1"/>
</dbReference>
<accession>A0AA52EXG0</accession>
<dbReference type="PANTHER" id="PTHR47623">
    <property type="entry name" value="OS09G0287300 PROTEIN"/>
    <property type="match status" value="1"/>
</dbReference>